<evidence type="ECO:0000259" key="1">
    <source>
        <dbReference type="PROSITE" id="PS51186"/>
    </source>
</evidence>
<dbReference type="PANTHER" id="PTHR43617:SF20">
    <property type="entry name" value="N-ALPHA-ACETYLTRANSFERASE RIMI"/>
    <property type="match status" value="1"/>
</dbReference>
<dbReference type="InterPro" id="IPR016181">
    <property type="entry name" value="Acyl_CoA_acyltransferase"/>
</dbReference>
<name>A0ABN0YK10_9BACL</name>
<dbReference type="InterPro" id="IPR000182">
    <property type="entry name" value="GNAT_dom"/>
</dbReference>
<dbReference type="EMBL" id="BAAACX010000014">
    <property type="protein sequence ID" value="GAA0398142.1"/>
    <property type="molecule type" value="Genomic_DNA"/>
</dbReference>
<organism evidence="2 3">
    <name type="scientific">Paenibacillus motobuensis</name>
    <dbReference type="NCBI Taxonomy" id="295324"/>
    <lineage>
        <taxon>Bacteria</taxon>
        <taxon>Bacillati</taxon>
        <taxon>Bacillota</taxon>
        <taxon>Bacilli</taxon>
        <taxon>Bacillales</taxon>
        <taxon>Paenibacillaceae</taxon>
        <taxon>Paenibacillus</taxon>
    </lineage>
</organism>
<dbReference type="Pfam" id="PF00583">
    <property type="entry name" value="Acetyltransf_1"/>
    <property type="match status" value="2"/>
</dbReference>
<proteinExistence type="predicted"/>
<dbReference type="InterPro" id="IPR050276">
    <property type="entry name" value="MshD_Acetyltransferase"/>
</dbReference>
<feature type="domain" description="N-acetyltransferase" evidence="1">
    <location>
        <begin position="2"/>
        <end position="132"/>
    </location>
</feature>
<protein>
    <submittedName>
        <fullName evidence="2">GNAT family N-acetyltransferase</fullName>
    </submittedName>
</protein>
<dbReference type="Proteomes" id="UP001500340">
    <property type="component" value="Unassembled WGS sequence"/>
</dbReference>
<keyword evidence="3" id="KW-1185">Reference proteome</keyword>
<feature type="domain" description="N-acetyltransferase" evidence="1">
    <location>
        <begin position="143"/>
        <end position="277"/>
    </location>
</feature>
<dbReference type="Gene3D" id="3.40.630.30">
    <property type="match status" value="1"/>
</dbReference>
<comment type="caution">
    <text evidence="2">The sequence shown here is derived from an EMBL/GenBank/DDBJ whole genome shotgun (WGS) entry which is preliminary data.</text>
</comment>
<evidence type="ECO:0000313" key="3">
    <source>
        <dbReference type="Proteomes" id="UP001500340"/>
    </source>
</evidence>
<gene>
    <name evidence="2" type="ORF">GCM10008933_30960</name>
</gene>
<dbReference type="RefSeq" id="WP_343862757.1">
    <property type="nucleotide sequence ID" value="NZ_BAAACX010000014.1"/>
</dbReference>
<evidence type="ECO:0000313" key="2">
    <source>
        <dbReference type="EMBL" id="GAA0398142.1"/>
    </source>
</evidence>
<dbReference type="PROSITE" id="PS51186">
    <property type="entry name" value="GNAT"/>
    <property type="match status" value="2"/>
</dbReference>
<accession>A0ABN0YK10</accession>
<dbReference type="CDD" id="cd04301">
    <property type="entry name" value="NAT_SF"/>
    <property type="match status" value="2"/>
</dbReference>
<sequence length="277" mass="31600">MLRLNVDELQELQVICEQNDQISLKLNWDMLLNPEEDNSHHLTEYRDGRLIAFLGKYIIGGNMEICGMVHPDYRRQGIFTRLLQSGITREEAVRYSSILLNTPAASASGQAFLKTVSCRYSFTEYQMQYVVAENKLSNVRPGISLRPATPEDAESLSQLDADGFQCDYEQTLQDYIRLSPKDMAENELIIADGQTVGKVRVTRLEDRSWIYGFVIHSRYRGEGIGRAVLEQVIAREHAAGHSIWLDVAIENPAAMKLYETAGFQLRCAQDYFTYDRT</sequence>
<dbReference type="PANTHER" id="PTHR43617">
    <property type="entry name" value="L-AMINO ACID N-ACETYLTRANSFERASE"/>
    <property type="match status" value="1"/>
</dbReference>
<reference evidence="2 3" key="1">
    <citation type="journal article" date="2019" name="Int. J. Syst. Evol. Microbiol.">
        <title>The Global Catalogue of Microorganisms (GCM) 10K type strain sequencing project: providing services to taxonomists for standard genome sequencing and annotation.</title>
        <authorList>
            <consortium name="The Broad Institute Genomics Platform"/>
            <consortium name="The Broad Institute Genome Sequencing Center for Infectious Disease"/>
            <person name="Wu L."/>
            <person name="Ma J."/>
        </authorList>
    </citation>
    <scope>NUCLEOTIDE SEQUENCE [LARGE SCALE GENOMIC DNA]</scope>
    <source>
        <strain evidence="2 3">JCM 12774</strain>
    </source>
</reference>
<dbReference type="SUPFAM" id="SSF55729">
    <property type="entry name" value="Acyl-CoA N-acyltransferases (Nat)"/>
    <property type="match status" value="1"/>
</dbReference>